<dbReference type="EMBL" id="CADCTY010002302">
    <property type="protein sequence ID" value="CAA9416030.1"/>
    <property type="molecule type" value="Genomic_DNA"/>
</dbReference>
<accession>A0A6J4PLH1</accession>
<evidence type="ECO:0000313" key="1">
    <source>
        <dbReference type="EMBL" id="CAA9416030.1"/>
    </source>
</evidence>
<gene>
    <name evidence="1" type="ORF">AVDCRST_MAG94-6696</name>
</gene>
<reference evidence="1" key="1">
    <citation type="submission" date="2020-02" db="EMBL/GenBank/DDBJ databases">
        <authorList>
            <person name="Meier V. D."/>
        </authorList>
    </citation>
    <scope>NUCLEOTIDE SEQUENCE</scope>
    <source>
        <strain evidence="1">AVDCRST_MAG94</strain>
    </source>
</reference>
<proteinExistence type="predicted"/>
<organism evidence="1">
    <name type="scientific">uncultured Leptolyngbya sp</name>
    <dbReference type="NCBI Taxonomy" id="332963"/>
    <lineage>
        <taxon>Bacteria</taxon>
        <taxon>Bacillati</taxon>
        <taxon>Cyanobacteriota</taxon>
        <taxon>Cyanophyceae</taxon>
        <taxon>Leptolyngbyales</taxon>
        <taxon>Leptolyngbyaceae</taxon>
        <taxon>Leptolyngbya group</taxon>
        <taxon>Leptolyngbya</taxon>
        <taxon>environmental samples</taxon>
    </lineage>
</organism>
<protein>
    <submittedName>
        <fullName evidence="1">Uncharacterized protein</fullName>
    </submittedName>
</protein>
<name>A0A6J4PLH1_9CYAN</name>
<sequence>MRSQIVVSPLLPRSCSGLGYYGPKLLTGMFKRNWPAVGGKGNRYYQGCLRNNTRIP</sequence>
<dbReference type="AlphaFoldDB" id="A0A6J4PLH1"/>